<dbReference type="EMBL" id="HACA01008255">
    <property type="protein sequence ID" value="CDW25616.1"/>
    <property type="molecule type" value="Transcribed_RNA"/>
</dbReference>
<name>A0A0K2TJB8_LEPSM</name>
<proteinExistence type="predicted"/>
<accession>A0A0K2TJB8</accession>
<sequence length="73" mass="8323">MDENNDAIKKVKDVLKNESLLLEIVFIQNNLNPIQVAIKALEKRLPLLTSVTIVENLCQGIILENLSKPNIWR</sequence>
<protein>
    <submittedName>
        <fullName evidence="1">Putative LOC100575817 [Acyrthosiphon pisum]</fullName>
    </submittedName>
</protein>
<evidence type="ECO:0000313" key="1">
    <source>
        <dbReference type="EMBL" id="CDW25616.1"/>
    </source>
</evidence>
<organism evidence="1">
    <name type="scientific">Lepeophtheirus salmonis</name>
    <name type="common">Salmon louse</name>
    <name type="synonym">Caligus salmonis</name>
    <dbReference type="NCBI Taxonomy" id="72036"/>
    <lineage>
        <taxon>Eukaryota</taxon>
        <taxon>Metazoa</taxon>
        <taxon>Ecdysozoa</taxon>
        <taxon>Arthropoda</taxon>
        <taxon>Crustacea</taxon>
        <taxon>Multicrustacea</taxon>
        <taxon>Hexanauplia</taxon>
        <taxon>Copepoda</taxon>
        <taxon>Siphonostomatoida</taxon>
        <taxon>Caligidae</taxon>
        <taxon>Lepeophtheirus</taxon>
    </lineage>
</organism>
<dbReference type="AlphaFoldDB" id="A0A0K2TJB8"/>
<reference evidence="1" key="1">
    <citation type="submission" date="2014-05" db="EMBL/GenBank/DDBJ databases">
        <authorList>
            <person name="Chronopoulou M."/>
        </authorList>
    </citation>
    <scope>NUCLEOTIDE SEQUENCE</scope>
    <source>
        <tissue evidence="1">Whole organism</tissue>
    </source>
</reference>